<dbReference type="InterPro" id="IPR004089">
    <property type="entry name" value="MCPsignal_dom"/>
</dbReference>
<dbReference type="GO" id="GO:0005886">
    <property type="term" value="C:plasma membrane"/>
    <property type="evidence" value="ECO:0007669"/>
    <property type="project" value="UniProtKB-SubCell"/>
</dbReference>
<keyword evidence="2" id="KW-1003">Cell membrane</keyword>
<organism evidence="11 12">
    <name type="scientific">Rhodoplanes elegans</name>
    <dbReference type="NCBI Taxonomy" id="29408"/>
    <lineage>
        <taxon>Bacteria</taxon>
        <taxon>Pseudomonadati</taxon>
        <taxon>Pseudomonadota</taxon>
        <taxon>Alphaproteobacteria</taxon>
        <taxon>Hyphomicrobiales</taxon>
        <taxon>Nitrobacteraceae</taxon>
        <taxon>Rhodoplanes</taxon>
    </lineage>
</organism>
<feature type="domain" description="HAMP" evidence="10">
    <location>
        <begin position="423"/>
        <end position="476"/>
    </location>
</feature>
<evidence type="ECO:0000256" key="6">
    <source>
        <dbReference type="SAM" id="MobiDB-lite"/>
    </source>
</evidence>
<dbReference type="SMART" id="SM00304">
    <property type="entry name" value="HAMP"/>
    <property type="match status" value="2"/>
</dbReference>
<evidence type="ECO:0000256" key="3">
    <source>
        <dbReference type="ARBA" id="ARBA00023224"/>
    </source>
</evidence>
<keyword evidence="12" id="KW-1185">Reference proteome</keyword>
<reference evidence="11 12" key="1">
    <citation type="submission" date="2017-07" db="EMBL/GenBank/DDBJ databases">
        <title>Draft Genome Sequences of Select Purple Nonsulfur Bacteria.</title>
        <authorList>
            <person name="Lasarre B."/>
            <person name="Mckinlay J.B."/>
        </authorList>
    </citation>
    <scope>NUCLEOTIDE SEQUENCE [LARGE SCALE GENOMIC DNA]</scope>
    <source>
        <strain evidence="11 12">DSM 11907</strain>
    </source>
</reference>
<evidence type="ECO:0000256" key="5">
    <source>
        <dbReference type="PROSITE-ProRule" id="PRU00284"/>
    </source>
</evidence>
<evidence type="ECO:0008006" key="13">
    <source>
        <dbReference type="Google" id="ProtNLM"/>
    </source>
</evidence>
<dbReference type="AlphaFoldDB" id="A0A327KS52"/>
<dbReference type="Proteomes" id="UP000248863">
    <property type="component" value="Unassembled WGS sequence"/>
</dbReference>
<evidence type="ECO:0000259" key="8">
    <source>
        <dbReference type="PROSITE" id="PS50111"/>
    </source>
</evidence>
<name>A0A327KS52_9BRAD</name>
<dbReference type="OrthoDB" id="8320983at2"/>
<feature type="domain" description="Methyl-accepting transducer" evidence="8">
    <location>
        <begin position="509"/>
        <end position="738"/>
    </location>
</feature>
<keyword evidence="7" id="KW-0812">Transmembrane</keyword>
<feature type="region of interest" description="Disordered" evidence="6">
    <location>
        <begin position="1"/>
        <end position="49"/>
    </location>
</feature>
<dbReference type="PROSITE" id="PS50111">
    <property type="entry name" value="CHEMOTAXIS_TRANSDUC_2"/>
    <property type="match status" value="1"/>
</dbReference>
<evidence type="ECO:0000256" key="4">
    <source>
        <dbReference type="ARBA" id="ARBA00029447"/>
    </source>
</evidence>
<evidence type="ECO:0000313" key="11">
    <source>
        <dbReference type="EMBL" id="RAI40195.1"/>
    </source>
</evidence>
<gene>
    <name evidence="11" type="ORF">CH338_06930</name>
</gene>
<sequence>MAPAAPLSGLRPRGQRGSRRGRPGSASTASPAAIARGSTRARAGHRAPCIPTIPNRGTMFRRNYETRANSKVEVSNGWLEMRIRTMFLICLAGASVPGLVTAGMLVQDGLARVSRARVSGDAVAVVTTAMRIPESLAAERGHYNLGLSADAAMDAATRATIAKQREETDARLAAAVDLLRGSSLDSRGPIETLGRVAADLKNLRQGVDAAVARPKKERDPEAFSASVVLSDKTYATLDSLVDAVDAAAAGQIRGVATYIDIARKSAAMRLNGGDRGTVLIQAMNSGAPMTREQLDRIAEMRGRMEQDWLSIVAASRRLGDPPQVAEAMAAVKQRFFGEIGALYAQIMSAGLSDGKYPISIPDYRRRHLPGLQSILLPRDAALATAAEVVAAERHDALVQLVLALAFMAVAVAAVAGAAVAFGRRVLRPVADLTGVIGKLAEKQNDVAVPGRDRSDELGDMAQALEVLRENAIVAERMSAARDAERQAKDERAQRVDAVTNRFQTEIGELVRSLSAAAAGMEATAQSLSATARDSTSKATAVAAAAEQTSVNVQTVATAAEELSVTTQEIGRQVAQSSSIADRAVEAARHTDATVQRLADGAHKIGEVVGLIQTIASQTNLLALNATIEAARAGEAGKGFAVVASEVKSLANQTATATEEIAAQIADIQDATSDAVDAIRGIAGTIDEVSRISTTIASAIEEQAAATREIARNVQEAARGTQQVSGNIVGVTQAATAVGGAAGEVLDAAGALARQSDRLKQGVDGFLEEVRAA</sequence>
<keyword evidence="3 5" id="KW-0807">Transducer</keyword>
<accession>A0A327KS52</accession>
<evidence type="ECO:0000313" key="12">
    <source>
        <dbReference type="Proteomes" id="UP000248863"/>
    </source>
</evidence>
<comment type="subcellular location">
    <subcellularLocation>
        <location evidence="1">Cell inner membrane</location>
        <topology evidence="1">Multi-pass membrane protein</topology>
    </subcellularLocation>
</comment>
<evidence type="ECO:0000256" key="1">
    <source>
        <dbReference type="ARBA" id="ARBA00004429"/>
    </source>
</evidence>
<dbReference type="Gene3D" id="1.10.8.500">
    <property type="entry name" value="HAMP domain in histidine kinase"/>
    <property type="match status" value="1"/>
</dbReference>
<feature type="transmembrane region" description="Helical" evidence="7">
    <location>
        <begin position="86"/>
        <end position="106"/>
    </location>
</feature>
<dbReference type="Pfam" id="PF00015">
    <property type="entry name" value="MCPsignal"/>
    <property type="match status" value="1"/>
</dbReference>
<feature type="domain" description="T-SNARE coiled-coil homology" evidence="9">
    <location>
        <begin position="668"/>
        <end position="730"/>
    </location>
</feature>
<proteinExistence type="inferred from homology"/>
<keyword evidence="7" id="KW-0472">Membrane</keyword>
<dbReference type="PANTHER" id="PTHR32089:SF112">
    <property type="entry name" value="LYSOZYME-LIKE PROTEIN-RELATED"/>
    <property type="match status" value="1"/>
</dbReference>
<feature type="compositionally biased region" description="Low complexity" evidence="6">
    <location>
        <begin position="1"/>
        <end position="12"/>
    </location>
</feature>
<comment type="caution">
    <text evidence="11">The sequence shown here is derived from an EMBL/GenBank/DDBJ whole genome shotgun (WGS) entry which is preliminary data.</text>
</comment>
<comment type="similarity">
    <text evidence="4">Belongs to the methyl-accepting chemotaxis (MCP) protein family.</text>
</comment>
<evidence type="ECO:0000259" key="10">
    <source>
        <dbReference type="PROSITE" id="PS50885"/>
    </source>
</evidence>
<dbReference type="InterPro" id="IPR000727">
    <property type="entry name" value="T_SNARE_dom"/>
</dbReference>
<evidence type="ECO:0000256" key="7">
    <source>
        <dbReference type="SAM" id="Phobius"/>
    </source>
</evidence>
<keyword evidence="2" id="KW-0997">Cell inner membrane</keyword>
<evidence type="ECO:0000259" key="9">
    <source>
        <dbReference type="PROSITE" id="PS50192"/>
    </source>
</evidence>
<dbReference type="PANTHER" id="PTHR32089">
    <property type="entry name" value="METHYL-ACCEPTING CHEMOTAXIS PROTEIN MCPB"/>
    <property type="match status" value="1"/>
</dbReference>
<dbReference type="SMART" id="SM00283">
    <property type="entry name" value="MA"/>
    <property type="match status" value="1"/>
</dbReference>
<dbReference type="EMBL" id="NPEU01000047">
    <property type="protein sequence ID" value="RAI40195.1"/>
    <property type="molecule type" value="Genomic_DNA"/>
</dbReference>
<evidence type="ECO:0000256" key="2">
    <source>
        <dbReference type="ARBA" id="ARBA00022519"/>
    </source>
</evidence>
<protein>
    <recommendedName>
        <fullName evidence="13">Methyl-accepting chemotaxis protein</fullName>
    </recommendedName>
</protein>
<dbReference type="PROSITE" id="PS50885">
    <property type="entry name" value="HAMP"/>
    <property type="match status" value="1"/>
</dbReference>
<feature type="transmembrane region" description="Helical" evidence="7">
    <location>
        <begin position="397"/>
        <end position="421"/>
    </location>
</feature>
<keyword evidence="7" id="KW-1133">Transmembrane helix</keyword>
<dbReference type="PROSITE" id="PS50192">
    <property type="entry name" value="T_SNARE"/>
    <property type="match status" value="1"/>
</dbReference>
<dbReference type="GO" id="GO:0007165">
    <property type="term" value="P:signal transduction"/>
    <property type="evidence" value="ECO:0007669"/>
    <property type="project" value="UniProtKB-KW"/>
</dbReference>
<feature type="compositionally biased region" description="Basic residues" evidence="6">
    <location>
        <begin position="13"/>
        <end position="22"/>
    </location>
</feature>
<dbReference type="Pfam" id="PF00672">
    <property type="entry name" value="HAMP"/>
    <property type="match status" value="1"/>
</dbReference>
<dbReference type="Gene3D" id="1.10.287.950">
    <property type="entry name" value="Methyl-accepting chemotaxis protein"/>
    <property type="match status" value="1"/>
</dbReference>
<dbReference type="InterPro" id="IPR003660">
    <property type="entry name" value="HAMP_dom"/>
</dbReference>
<dbReference type="SUPFAM" id="SSF58104">
    <property type="entry name" value="Methyl-accepting chemotaxis protein (MCP) signaling domain"/>
    <property type="match status" value="1"/>
</dbReference>